<dbReference type="EC" id="3.4.19.3" evidence="9"/>
<dbReference type="KEGG" id="otk:C6570_17215"/>
<comment type="catalytic activity">
    <reaction evidence="1 9 10">
        <text>Release of an N-terminal pyroglutamyl group from a polypeptide, the second amino acid generally not being Pro.</text>
        <dbReference type="EC" id="3.4.19.3"/>
    </reaction>
</comment>
<sequence length="228" mass="23546">MVSARHTARASDDRPSPAPVLLTGFDPFGGDPVNPSWRIAQALHGRLLDGHRVVAEQLPTVFGSALVALDAALARHRPTLVICLGLASGRSALSVERIAINVDDARIADNAGAQPIDTPVLPGGPAAYFSTLPIKAMRDAILAAGVPGEISQTAGTFVCNHVFYGLMHRLATVPALKGARGGFIHVPMLPEQGAPSLPLADMVEGLRAGIRTALATTGDVRSGGGAIH</sequence>
<feature type="active site" evidence="9">
    <location>
        <position position="185"/>
    </location>
</feature>
<keyword evidence="7 9" id="KW-0378">Hydrolase</keyword>
<dbReference type="EMBL" id="CP027666">
    <property type="protein sequence ID" value="AVO35765.1"/>
    <property type="molecule type" value="Genomic_DNA"/>
</dbReference>
<keyword evidence="8 9" id="KW-0788">Thiol protease</keyword>
<name>A0A2S0MIP9_9BURK</name>
<dbReference type="InterPro" id="IPR000816">
    <property type="entry name" value="Peptidase_C15"/>
</dbReference>
<evidence type="ECO:0000256" key="4">
    <source>
        <dbReference type="ARBA" id="ARBA00006641"/>
    </source>
</evidence>
<comment type="function">
    <text evidence="2 9">Removes 5-oxoproline from various penultimate amino acid residues except L-proline.</text>
</comment>
<evidence type="ECO:0000256" key="8">
    <source>
        <dbReference type="ARBA" id="ARBA00022807"/>
    </source>
</evidence>
<dbReference type="FunFam" id="3.40.630.20:FF:000001">
    <property type="entry name" value="Pyrrolidone-carboxylate peptidase"/>
    <property type="match status" value="1"/>
</dbReference>
<dbReference type="InterPro" id="IPR016125">
    <property type="entry name" value="Peptidase_C15-like"/>
</dbReference>
<dbReference type="InterPro" id="IPR036440">
    <property type="entry name" value="Peptidase_C15-like_sf"/>
</dbReference>
<gene>
    <name evidence="9 11" type="primary">pcp</name>
    <name evidence="11" type="ORF">C6570_17215</name>
</gene>
<dbReference type="AlphaFoldDB" id="A0A2S0MIP9"/>
<organism evidence="11 12">
    <name type="scientific">Ottowia oryzae</name>
    <dbReference type="NCBI Taxonomy" id="2109914"/>
    <lineage>
        <taxon>Bacteria</taxon>
        <taxon>Pseudomonadati</taxon>
        <taxon>Pseudomonadota</taxon>
        <taxon>Betaproteobacteria</taxon>
        <taxon>Burkholderiales</taxon>
        <taxon>Comamonadaceae</taxon>
        <taxon>Ottowia</taxon>
    </lineage>
</organism>
<dbReference type="GO" id="GO:0016920">
    <property type="term" value="F:pyroglutamyl-peptidase activity"/>
    <property type="evidence" value="ECO:0007669"/>
    <property type="project" value="UniProtKB-UniRule"/>
</dbReference>
<evidence type="ECO:0000256" key="10">
    <source>
        <dbReference type="PROSITE-ProRule" id="PRU10077"/>
    </source>
</evidence>
<dbReference type="NCBIfam" id="TIGR00504">
    <property type="entry name" value="pyro_pdase"/>
    <property type="match status" value="1"/>
</dbReference>
<protein>
    <recommendedName>
        <fullName evidence="9">Pyrrolidone-carboxylate peptidase</fullName>
        <ecNumber evidence="9">3.4.19.3</ecNumber>
    </recommendedName>
    <alternativeName>
        <fullName evidence="9">5-oxoprolyl-peptidase</fullName>
    </alternativeName>
    <alternativeName>
        <fullName evidence="9">Pyroglutamyl-peptidase I</fullName>
        <shortName evidence="9">PGP-I</shortName>
        <shortName evidence="9">Pyrase</shortName>
    </alternativeName>
</protein>
<reference evidence="11 12" key="1">
    <citation type="submission" date="2018-03" db="EMBL/GenBank/DDBJ databases">
        <title>Genome sequencing of Ottowia sp.</title>
        <authorList>
            <person name="Kim S.-J."/>
            <person name="Heo J."/>
            <person name="Kwon S.-W."/>
        </authorList>
    </citation>
    <scope>NUCLEOTIDE SEQUENCE [LARGE SCALE GENOMIC DNA]</scope>
    <source>
        <strain evidence="11 12">KADR8-3</strain>
    </source>
</reference>
<dbReference type="PROSITE" id="PS01334">
    <property type="entry name" value="PYRASE_CYS"/>
    <property type="match status" value="1"/>
</dbReference>
<dbReference type="HAMAP" id="MF_00417">
    <property type="entry name" value="Pyrrolid_peptidase"/>
    <property type="match status" value="1"/>
</dbReference>
<dbReference type="Proteomes" id="UP000239709">
    <property type="component" value="Chromosome"/>
</dbReference>
<evidence type="ECO:0000256" key="9">
    <source>
        <dbReference type="HAMAP-Rule" id="MF_00417"/>
    </source>
</evidence>
<evidence type="ECO:0000256" key="1">
    <source>
        <dbReference type="ARBA" id="ARBA00001770"/>
    </source>
</evidence>
<evidence type="ECO:0000313" key="11">
    <source>
        <dbReference type="EMBL" id="AVO35765.1"/>
    </source>
</evidence>
<keyword evidence="12" id="KW-1185">Reference proteome</keyword>
<evidence type="ECO:0000256" key="5">
    <source>
        <dbReference type="ARBA" id="ARBA00022490"/>
    </source>
</evidence>
<proteinExistence type="inferred from homology"/>
<dbReference type="PANTHER" id="PTHR23402">
    <property type="entry name" value="PROTEASE FAMILY C15 PYROGLUTAMYL-PEPTIDASE I-RELATED"/>
    <property type="match status" value="1"/>
</dbReference>
<dbReference type="InterPro" id="IPR033694">
    <property type="entry name" value="PGPEP1_Cys_AS"/>
</dbReference>
<dbReference type="GO" id="GO:0005829">
    <property type="term" value="C:cytosol"/>
    <property type="evidence" value="ECO:0007669"/>
    <property type="project" value="InterPro"/>
</dbReference>
<dbReference type="PANTHER" id="PTHR23402:SF1">
    <property type="entry name" value="PYROGLUTAMYL-PEPTIDASE I"/>
    <property type="match status" value="1"/>
</dbReference>
<accession>A0A2S0MIP9</accession>
<dbReference type="InterPro" id="IPR029762">
    <property type="entry name" value="PGP-I_bact-type"/>
</dbReference>
<evidence type="ECO:0000256" key="3">
    <source>
        <dbReference type="ARBA" id="ARBA00004496"/>
    </source>
</evidence>
<comment type="similarity">
    <text evidence="4 9">Belongs to the peptidase C15 family.</text>
</comment>
<evidence type="ECO:0000313" key="12">
    <source>
        <dbReference type="Proteomes" id="UP000239709"/>
    </source>
</evidence>
<keyword evidence="6 9" id="KW-0645">Protease</keyword>
<comment type="subcellular location">
    <subcellularLocation>
        <location evidence="3 9">Cytoplasm</location>
    </subcellularLocation>
</comment>
<dbReference type="PIRSF" id="PIRSF015592">
    <property type="entry name" value="Prld-crbxl_pptds"/>
    <property type="match status" value="1"/>
</dbReference>
<comment type="subunit">
    <text evidence="9">Homotetramer.</text>
</comment>
<evidence type="ECO:0000256" key="7">
    <source>
        <dbReference type="ARBA" id="ARBA00022801"/>
    </source>
</evidence>
<dbReference type="SUPFAM" id="SSF53182">
    <property type="entry name" value="Pyrrolidone carboxyl peptidase (pyroglutamate aminopeptidase)"/>
    <property type="match status" value="1"/>
</dbReference>
<evidence type="ECO:0000256" key="2">
    <source>
        <dbReference type="ARBA" id="ARBA00002280"/>
    </source>
</evidence>
<dbReference type="Pfam" id="PF01470">
    <property type="entry name" value="Peptidase_C15"/>
    <property type="match status" value="1"/>
</dbReference>
<dbReference type="PRINTS" id="PR00706">
    <property type="entry name" value="PYROGLUPTASE"/>
</dbReference>
<feature type="active site" evidence="9">
    <location>
        <position position="96"/>
    </location>
</feature>
<dbReference type="RefSeq" id="WP_106704310.1">
    <property type="nucleotide sequence ID" value="NZ_CP027666.1"/>
</dbReference>
<evidence type="ECO:0000256" key="6">
    <source>
        <dbReference type="ARBA" id="ARBA00022670"/>
    </source>
</evidence>
<feature type="active site" evidence="9 10">
    <location>
        <position position="159"/>
    </location>
</feature>
<dbReference type="GO" id="GO:0006508">
    <property type="term" value="P:proteolysis"/>
    <property type="evidence" value="ECO:0007669"/>
    <property type="project" value="UniProtKB-KW"/>
</dbReference>
<keyword evidence="5 9" id="KW-0963">Cytoplasm</keyword>
<dbReference type="Gene3D" id="3.40.630.20">
    <property type="entry name" value="Peptidase C15, pyroglutamyl peptidase I-like"/>
    <property type="match status" value="1"/>
</dbReference>
<dbReference type="NCBIfam" id="NF009676">
    <property type="entry name" value="PRK13197.1"/>
    <property type="match status" value="1"/>
</dbReference>
<dbReference type="OrthoDB" id="9779738at2"/>
<dbReference type="CDD" id="cd00501">
    <property type="entry name" value="Peptidase_C15"/>
    <property type="match status" value="1"/>
</dbReference>